<evidence type="ECO:0000259" key="6">
    <source>
        <dbReference type="PROSITE" id="PS51012"/>
    </source>
</evidence>
<protein>
    <recommendedName>
        <fullName evidence="5">Transport permease protein</fullName>
    </recommendedName>
</protein>
<organism evidence="7 8">
    <name type="scientific">Streptococcus downei MFe28</name>
    <dbReference type="NCBI Taxonomy" id="764290"/>
    <lineage>
        <taxon>Bacteria</taxon>
        <taxon>Bacillati</taxon>
        <taxon>Bacillota</taxon>
        <taxon>Bacilli</taxon>
        <taxon>Lactobacillales</taxon>
        <taxon>Streptococcaceae</taxon>
        <taxon>Streptococcus</taxon>
    </lineage>
</organism>
<dbReference type="PIRSF" id="PIRSF006648">
    <property type="entry name" value="DrrB"/>
    <property type="match status" value="1"/>
</dbReference>
<dbReference type="InterPro" id="IPR047817">
    <property type="entry name" value="ABC2_TM_bact-type"/>
</dbReference>
<sequence length="238" mass="26761">MKKLQAMTLCELKTFIREPMGASFIIFFPLIMFISTLILQGQKVLSSTLPGNLGMTIAAAGLLGVTINLAVNRENRVLKRFQTTSVSALLIIISDFIVLCIFSLAGIVLQVLLAFLISPKDLMINLTLFTIDLLIASVYFFSLAFFISSYIKNVKSIHAITSSLFTIMLIFSGTTFPLDSMPLFTRCVSSILPLTQVNLLFRNDLLAIPYQYRWISYLYIVISSLLFLIIGKRTFKWE</sequence>
<proteinExistence type="inferred from homology"/>
<evidence type="ECO:0000256" key="4">
    <source>
        <dbReference type="ARBA" id="ARBA00023136"/>
    </source>
</evidence>
<evidence type="ECO:0000256" key="3">
    <source>
        <dbReference type="ARBA" id="ARBA00022989"/>
    </source>
</evidence>
<dbReference type="PANTHER" id="PTHR43229">
    <property type="entry name" value="NODULATION PROTEIN J"/>
    <property type="match status" value="1"/>
</dbReference>
<evidence type="ECO:0000256" key="5">
    <source>
        <dbReference type="RuleBase" id="RU361157"/>
    </source>
</evidence>
<evidence type="ECO:0000256" key="2">
    <source>
        <dbReference type="ARBA" id="ARBA00022692"/>
    </source>
</evidence>
<evidence type="ECO:0000256" key="1">
    <source>
        <dbReference type="ARBA" id="ARBA00004141"/>
    </source>
</evidence>
<dbReference type="PANTHER" id="PTHR43229:SF2">
    <property type="entry name" value="NODULATION PROTEIN J"/>
    <property type="match status" value="1"/>
</dbReference>
<evidence type="ECO:0000313" key="8">
    <source>
        <dbReference type="Proteomes" id="UP000254082"/>
    </source>
</evidence>
<feature type="domain" description="ABC transmembrane type-2" evidence="6">
    <location>
        <begin position="10"/>
        <end position="238"/>
    </location>
</feature>
<feature type="transmembrane region" description="Helical" evidence="5">
    <location>
        <begin position="214"/>
        <end position="231"/>
    </location>
</feature>
<dbReference type="AlphaFoldDB" id="A0A380JFN4"/>
<keyword evidence="5" id="KW-1003">Cell membrane</keyword>
<keyword evidence="8" id="KW-1185">Reference proteome</keyword>
<comment type="similarity">
    <text evidence="5">Belongs to the ABC-2 integral membrane protein family.</text>
</comment>
<evidence type="ECO:0000313" key="7">
    <source>
        <dbReference type="EMBL" id="SUN37028.1"/>
    </source>
</evidence>
<dbReference type="Proteomes" id="UP000254082">
    <property type="component" value="Unassembled WGS sequence"/>
</dbReference>
<reference evidence="7 8" key="1">
    <citation type="submission" date="2018-06" db="EMBL/GenBank/DDBJ databases">
        <authorList>
            <consortium name="Pathogen Informatics"/>
            <person name="Doyle S."/>
        </authorList>
    </citation>
    <scope>NUCLEOTIDE SEQUENCE [LARGE SCALE GENOMIC DNA]</scope>
    <source>
        <strain evidence="8">NCTC 11391</strain>
    </source>
</reference>
<feature type="transmembrane region" description="Helical" evidence="5">
    <location>
        <begin position="123"/>
        <end position="147"/>
    </location>
</feature>
<name>A0A380JFN4_STRDO</name>
<feature type="transmembrane region" description="Helical" evidence="5">
    <location>
        <begin position="92"/>
        <end position="117"/>
    </location>
</feature>
<dbReference type="InterPro" id="IPR000412">
    <property type="entry name" value="ABC_2_transport"/>
</dbReference>
<dbReference type="InterPro" id="IPR013525">
    <property type="entry name" value="ABC2_TM"/>
</dbReference>
<keyword evidence="3 5" id="KW-1133">Transmembrane helix</keyword>
<dbReference type="InterPro" id="IPR051784">
    <property type="entry name" value="Nod_factor_ABC_transporter"/>
</dbReference>
<dbReference type="PROSITE" id="PS51012">
    <property type="entry name" value="ABC_TM2"/>
    <property type="match status" value="1"/>
</dbReference>
<gene>
    <name evidence="7" type="ORF">NCTC11391_01882</name>
</gene>
<dbReference type="GO" id="GO:0043190">
    <property type="term" value="C:ATP-binding cassette (ABC) transporter complex"/>
    <property type="evidence" value="ECO:0007669"/>
    <property type="project" value="InterPro"/>
</dbReference>
<keyword evidence="2 5" id="KW-0812">Transmembrane</keyword>
<dbReference type="RefSeq" id="WP_019770509.1">
    <property type="nucleotide sequence ID" value="NZ_UHFA01000002.1"/>
</dbReference>
<dbReference type="OrthoDB" id="9774758at2"/>
<comment type="subcellular location">
    <subcellularLocation>
        <location evidence="5">Cell membrane</location>
        <topology evidence="5">Multi-pass membrane protein</topology>
    </subcellularLocation>
    <subcellularLocation>
        <location evidence="1">Membrane</location>
        <topology evidence="1">Multi-pass membrane protein</topology>
    </subcellularLocation>
</comment>
<dbReference type="Pfam" id="PF01061">
    <property type="entry name" value="ABC2_membrane"/>
    <property type="match status" value="1"/>
</dbReference>
<feature type="transmembrane region" description="Helical" evidence="5">
    <location>
        <begin position="159"/>
        <end position="178"/>
    </location>
</feature>
<feature type="transmembrane region" description="Helical" evidence="5">
    <location>
        <begin position="21"/>
        <end position="41"/>
    </location>
</feature>
<keyword evidence="5" id="KW-0813">Transport</keyword>
<dbReference type="GO" id="GO:0140359">
    <property type="term" value="F:ABC-type transporter activity"/>
    <property type="evidence" value="ECO:0007669"/>
    <property type="project" value="InterPro"/>
</dbReference>
<accession>A0A380JFN4</accession>
<feature type="transmembrane region" description="Helical" evidence="5">
    <location>
        <begin position="53"/>
        <end position="71"/>
    </location>
</feature>
<dbReference type="EMBL" id="UHFA01000002">
    <property type="protein sequence ID" value="SUN37028.1"/>
    <property type="molecule type" value="Genomic_DNA"/>
</dbReference>
<keyword evidence="4 5" id="KW-0472">Membrane</keyword>